<dbReference type="PANTHER" id="PTHR43649">
    <property type="entry name" value="ARABINOSE-BINDING PROTEIN-RELATED"/>
    <property type="match status" value="1"/>
</dbReference>
<dbReference type="Pfam" id="PF01547">
    <property type="entry name" value="SBP_bac_1"/>
    <property type="match status" value="1"/>
</dbReference>
<feature type="region of interest" description="Disordered" evidence="1">
    <location>
        <begin position="487"/>
        <end position="512"/>
    </location>
</feature>
<dbReference type="RefSeq" id="WP_379273518.1">
    <property type="nucleotide sequence ID" value="NZ_JBHUGT010000024.1"/>
</dbReference>
<evidence type="ECO:0000313" key="2">
    <source>
        <dbReference type="EMBL" id="MFD2661130.1"/>
    </source>
</evidence>
<accession>A0ABW5QYG9</accession>
<reference evidence="3" key="1">
    <citation type="journal article" date="2019" name="Int. J. Syst. Evol. Microbiol.">
        <title>The Global Catalogue of Microorganisms (GCM) 10K type strain sequencing project: providing services to taxonomists for standard genome sequencing and annotation.</title>
        <authorList>
            <consortium name="The Broad Institute Genomics Platform"/>
            <consortium name="The Broad Institute Genome Sequencing Center for Infectious Disease"/>
            <person name="Wu L."/>
            <person name="Ma J."/>
        </authorList>
    </citation>
    <scope>NUCLEOTIDE SEQUENCE [LARGE SCALE GENOMIC DNA]</scope>
    <source>
        <strain evidence="3">TISTR 1827</strain>
    </source>
</reference>
<dbReference type="EMBL" id="JBHUMY010000012">
    <property type="protein sequence ID" value="MFD2661130.1"/>
    <property type="molecule type" value="Genomic_DNA"/>
</dbReference>
<evidence type="ECO:0000256" key="1">
    <source>
        <dbReference type="SAM" id="MobiDB-lite"/>
    </source>
</evidence>
<dbReference type="Gene3D" id="3.40.190.10">
    <property type="entry name" value="Periplasmic binding protein-like II"/>
    <property type="match status" value="1"/>
</dbReference>
<dbReference type="Proteomes" id="UP001597493">
    <property type="component" value="Unassembled WGS sequence"/>
</dbReference>
<dbReference type="InterPro" id="IPR006059">
    <property type="entry name" value="SBP"/>
</dbReference>
<evidence type="ECO:0000313" key="3">
    <source>
        <dbReference type="Proteomes" id="UP001597493"/>
    </source>
</evidence>
<sequence length="512" mass="57719">MTGKWKWIGKLAATAVSVTMLTGLISACSGGGDQSAENRVLRIGVLYGEANNDSWVREQYTNTYEYTHPNIDIEFQFAVDYSASRFDNPNGENEKQPDTYEQLTKMLTGDNPVDVVIFDYNYLKRLTQDNLLKQLDPLITQDKFDISDYVPTVVDGIKAASGDNALYALTPTFNSSALYYNKTMFTEAGIDFPTDNMTWDQVFELARLLSKGEGGERQFGMTFNRWGSDGYYDMQTYSAPLGLKKWDDKLERMTVNEPGWQKVWETMTGLYKDHVVPTQEDMSLVYESMNKQNADGSYYSNPIGGDLFLLGRTAMTIGEYYYANEIKTTMDNASKIQDFKPFEWDVVTMPSHQEMPGVGNVYLSDLMGINVNAPNADDAWDFIKFTNSREWAELKSRNNYQLTARKEFIKPRDGLTFNINAFTSVKPIPPQSTDTEKQLREYPRLYEAEQPAYQLFQEVVQGTKTVEEALAQWETEGNKILTEIKNAPASPAEGELKPAADGGGTAEAVPVG</sequence>
<dbReference type="InterPro" id="IPR050490">
    <property type="entry name" value="Bact_solute-bd_prot1"/>
</dbReference>
<organism evidence="2 3">
    <name type="scientific">Paenibacillus thailandensis</name>
    <dbReference type="NCBI Taxonomy" id="393250"/>
    <lineage>
        <taxon>Bacteria</taxon>
        <taxon>Bacillati</taxon>
        <taxon>Bacillota</taxon>
        <taxon>Bacilli</taxon>
        <taxon>Bacillales</taxon>
        <taxon>Paenibacillaceae</taxon>
        <taxon>Paenibacillus</taxon>
    </lineage>
</organism>
<gene>
    <name evidence="2" type="ORF">ACFSW5_12810</name>
</gene>
<proteinExistence type="predicted"/>
<name>A0ABW5QYG9_9BACL</name>
<dbReference type="PROSITE" id="PS51257">
    <property type="entry name" value="PROKAR_LIPOPROTEIN"/>
    <property type="match status" value="1"/>
</dbReference>
<protein>
    <submittedName>
        <fullName evidence="2">ABC transporter substrate-binding protein</fullName>
    </submittedName>
</protein>
<keyword evidence="3" id="KW-1185">Reference proteome</keyword>
<comment type="caution">
    <text evidence="2">The sequence shown here is derived from an EMBL/GenBank/DDBJ whole genome shotgun (WGS) entry which is preliminary data.</text>
</comment>
<dbReference type="PANTHER" id="PTHR43649:SF12">
    <property type="entry name" value="DIACETYLCHITOBIOSE BINDING PROTEIN DASA"/>
    <property type="match status" value="1"/>
</dbReference>
<dbReference type="SUPFAM" id="SSF53850">
    <property type="entry name" value="Periplasmic binding protein-like II"/>
    <property type="match status" value="1"/>
</dbReference>